<reference evidence="1 2" key="1">
    <citation type="submission" date="2014-07" db="EMBL/GenBank/DDBJ databases">
        <title>Comparative analysis of Nitrosococcus oceani genome inventories of strains from Pacific and Atlantic gyres.</title>
        <authorList>
            <person name="Lim C.K."/>
            <person name="Wang L."/>
            <person name="Sayavedra-Soto L.A."/>
            <person name="Klotz M.G."/>
        </authorList>
    </citation>
    <scope>NUCLEOTIDE SEQUENCE [LARGE SCALE GENOMIC DNA]</scope>
    <source>
        <strain evidence="1 2">C-27</strain>
    </source>
</reference>
<dbReference type="OrthoDB" id="5459344at2"/>
<evidence type="ECO:0000313" key="1">
    <source>
        <dbReference type="EMBL" id="KFI20668.1"/>
    </source>
</evidence>
<dbReference type="SUPFAM" id="SSF158682">
    <property type="entry name" value="TerB-like"/>
    <property type="match status" value="1"/>
</dbReference>
<dbReference type="InterPro" id="IPR029024">
    <property type="entry name" value="TerB-like"/>
</dbReference>
<evidence type="ECO:0000313" key="2">
    <source>
        <dbReference type="Proteomes" id="UP000028839"/>
    </source>
</evidence>
<dbReference type="HOGENOM" id="CLU_068390_1_0_6"/>
<gene>
    <name evidence="1" type="ORF">IB75_01830</name>
</gene>
<evidence type="ECO:0008006" key="3">
    <source>
        <dbReference type="Google" id="ProtNLM"/>
    </source>
</evidence>
<dbReference type="EMBL" id="JPGN01000011">
    <property type="protein sequence ID" value="KFI20668.1"/>
    <property type="molecule type" value="Genomic_DNA"/>
</dbReference>
<dbReference type="Gene3D" id="1.10.3680.10">
    <property type="entry name" value="TerB-like"/>
    <property type="match status" value="1"/>
</dbReference>
<comment type="caution">
    <text evidence="1">The sequence shown here is derived from an EMBL/GenBank/DDBJ whole genome shotgun (WGS) entry which is preliminary data.</text>
</comment>
<sequence>MSFGNIVGQLLQGMSSQSHSRLERTASPEGLGGLVDIAQKFLSNKQAGGMTGGQVGGLGALAGALLGGGGSAAKGALGGSAMAILGTLAVSALQDKQNTPTSSGNLTSGAQPLPQEQIEALAAPQTEQLMVRAMITAAKADGQLDQKEMDNIFGKISADGVTDEERQLVMDELSRPMDLQALVSAVPNKAVAAEVYAASLFAIDIDTEAERAYLQQLAQALGLDRATVSRLHELTGSPIA</sequence>
<dbReference type="Pfam" id="PF04391">
    <property type="entry name" value="DUF533"/>
    <property type="match status" value="1"/>
</dbReference>
<dbReference type="CDD" id="cd07178">
    <property type="entry name" value="terB_like_YebE"/>
    <property type="match status" value="1"/>
</dbReference>
<dbReference type="InterPro" id="IPR007486">
    <property type="entry name" value="YebE"/>
</dbReference>
<dbReference type="Proteomes" id="UP000028839">
    <property type="component" value="Unassembled WGS sequence"/>
</dbReference>
<accession>A0A0E2Z4S4</accession>
<proteinExistence type="predicted"/>
<protein>
    <recommendedName>
        <fullName evidence="3">Protein YebE</fullName>
    </recommendedName>
</protein>
<name>A0A0E2Z4S4_9GAMM</name>
<dbReference type="AlphaFoldDB" id="A0A0E2Z4S4"/>
<organism evidence="1 2">
    <name type="scientific">Nitrosococcus oceani C-27</name>
    <dbReference type="NCBI Taxonomy" id="314279"/>
    <lineage>
        <taxon>Bacteria</taxon>
        <taxon>Pseudomonadati</taxon>
        <taxon>Pseudomonadota</taxon>
        <taxon>Gammaproteobacteria</taxon>
        <taxon>Chromatiales</taxon>
        <taxon>Chromatiaceae</taxon>
        <taxon>Nitrosococcus</taxon>
    </lineage>
</organism>